<evidence type="ECO:0000256" key="1">
    <source>
        <dbReference type="ARBA" id="ARBA00007381"/>
    </source>
</evidence>
<evidence type="ECO:0000256" key="4">
    <source>
        <dbReference type="SAM" id="MobiDB-lite"/>
    </source>
</evidence>
<keyword evidence="2" id="KW-0547">Nucleotide-binding</keyword>
<comment type="similarity">
    <text evidence="1">Belongs to the heat shock protein 70 family.</text>
</comment>
<dbReference type="InterPro" id="IPR013126">
    <property type="entry name" value="Hsp_70_fam"/>
</dbReference>
<dbReference type="GO" id="GO:0005524">
    <property type="term" value="F:ATP binding"/>
    <property type="evidence" value="ECO:0007669"/>
    <property type="project" value="UniProtKB-KW"/>
</dbReference>
<dbReference type="FunFam" id="1.20.1270.10:FF:000003">
    <property type="entry name" value="heat shock cognate 71 kDa protein-like"/>
    <property type="match status" value="1"/>
</dbReference>
<dbReference type="AlphaFoldDB" id="T1PD55"/>
<dbReference type="EMBL" id="KA646609">
    <property type="protein sequence ID" value="AFP61238.1"/>
    <property type="molecule type" value="mRNA"/>
</dbReference>
<dbReference type="PANTHER" id="PTHR45639:SF34">
    <property type="entry name" value="CHAPERONE PROTEIN DNAK"/>
    <property type="match status" value="1"/>
</dbReference>
<keyword evidence="3" id="KW-0067">ATP-binding</keyword>
<dbReference type="Gene3D" id="1.20.1270.10">
    <property type="match status" value="1"/>
</dbReference>
<organism evidence="5">
    <name type="scientific">Musca domestica</name>
    <name type="common">House fly</name>
    <dbReference type="NCBI Taxonomy" id="7370"/>
    <lineage>
        <taxon>Eukaryota</taxon>
        <taxon>Metazoa</taxon>
        <taxon>Ecdysozoa</taxon>
        <taxon>Arthropoda</taxon>
        <taxon>Hexapoda</taxon>
        <taxon>Insecta</taxon>
        <taxon>Pterygota</taxon>
        <taxon>Neoptera</taxon>
        <taxon>Endopterygota</taxon>
        <taxon>Diptera</taxon>
        <taxon>Brachycera</taxon>
        <taxon>Muscomorpha</taxon>
        <taxon>Muscoidea</taxon>
        <taxon>Muscidae</taxon>
        <taxon>Musca</taxon>
    </lineage>
</organism>
<accession>T1PD55</accession>
<dbReference type="SUPFAM" id="SSF100934">
    <property type="entry name" value="Heat shock protein 70kD (HSP70), C-terminal subdomain"/>
    <property type="match status" value="1"/>
</dbReference>
<dbReference type="Pfam" id="PF00012">
    <property type="entry name" value="HSP70"/>
    <property type="match status" value="1"/>
</dbReference>
<feature type="compositionally biased region" description="Basic and acidic residues" evidence="4">
    <location>
        <begin position="1"/>
        <end position="20"/>
    </location>
</feature>
<feature type="compositionally biased region" description="Gly residues" evidence="4">
    <location>
        <begin position="106"/>
        <end position="121"/>
    </location>
</feature>
<dbReference type="PANTHER" id="PTHR45639">
    <property type="entry name" value="HSC70CB, ISOFORM G-RELATED"/>
    <property type="match status" value="1"/>
</dbReference>
<protein>
    <submittedName>
        <fullName evidence="5">Hsp70 protein</fullName>
    </submittedName>
</protein>
<reference evidence="5" key="1">
    <citation type="submission" date="2012-08" db="EMBL/GenBank/DDBJ databases">
        <title>Transcriptome of adult Musca domestica launches a platform for comparative house fly gene expression and characterization of differential gene expression among resistant and susceptible house flies.</title>
        <authorList>
            <person name="Liu N."/>
            <person name="Zhang L."/>
            <person name="Li M."/>
            <person name="Reid W."/>
        </authorList>
    </citation>
    <scope>NUCLEOTIDE SEQUENCE</scope>
    <source>
        <strain evidence="5">ALHF</strain>
        <tissue evidence="5">Whole body</tissue>
    </source>
</reference>
<dbReference type="InterPro" id="IPR029048">
    <property type="entry name" value="HSP70_C_sf"/>
</dbReference>
<sequence length="129" mass="14214">MVNDAEAYRHEDEKQRERVNAKNSLESYCFQMKATLDDENVRSKVSDSDRQMIMQKCNETISWLDGNQTAEKDEYEYKQKELEKICNPIITRLYQGGAAPPPNAGGMPGGAGAGPAPGGSTGPTIEEVD</sequence>
<feature type="region of interest" description="Disordered" evidence="4">
    <location>
        <begin position="97"/>
        <end position="129"/>
    </location>
</feature>
<evidence type="ECO:0000256" key="3">
    <source>
        <dbReference type="ARBA" id="ARBA00022840"/>
    </source>
</evidence>
<evidence type="ECO:0000256" key="2">
    <source>
        <dbReference type="ARBA" id="ARBA00022741"/>
    </source>
</evidence>
<name>T1PD55_MUSDO</name>
<dbReference type="GO" id="GO:0034663">
    <property type="term" value="C:endoplasmic reticulum chaperone complex"/>
    <property type="evidence" value="ECO:0007669"/>
    <property type="project" value="TreeGrafter"/>
</dbReference>
<dbReference type="VEuPathDB" id="VectorBase:MDOA015380"/>
<proteinExistence type="evidence at transcript level"/>
<feature type="region of interest" description="Disordered" evidence="4">
    <location>
        <begin position="1"/>
        <end position="22"/>
    </location>
</feature>
<evidence type="ECO:0000313" key="5">
    <source>
        <dbReference type="EMBL" id="AFP61238.1"/>
    </source>
</evidence>
<dbReference type="GO" id="GO:0140662">
    <property type="term" value="F:ATP-dependent protein folding chaperone"/>
    <property type="evidence" value="ECO:0007669"/>
    <property type="project" value="InterPro"/>
</dbReference>
<dbReference type="VEuPathDB" id="VectorBase:MDOMA2_010315"/>
<dbReference type="GO" id="GO:0030968">
    <property type="term" value="P:endoplasmic reticulum unfolded protein response"/>
    <property type="evidence" value="ECO:0007669"/>
    <property type="project" value="TreeGrafter"/>
</dbReference>